<dbReference type="Gene3D" id="3.40.50.620">
    <property type="entry name" value="HUPs"/>
    <property type="match status" value="1"/>
</dbReference>
<comment type="similarity">
    <text evidence="1">Belongs to the universal stress protein A family.</text>
</comment>
<sequence>MLPEINHILYASDLGKNSREVFRLAAKLAFDNKAHITFLNVLEPIGKTTEEMMAQHLSEGALKKINEDGLTSLKKKIEHRIEIFCQQELPDGFEYPQGYPEALVMQGRPEEVIIEEAERLGVDMIVMGTRTHSSLKKLFLGSTAQRVLQESKVPVIIVPL</sequence>
<dbReference type="InterPro" id="IPR006016">
    <property type="entry name" value="UspA"/>
</dbReference>
<dbReference type="PANTHER" id="PTHR46268">
    <property type="entry name" value="STRESS RESPONSE PROTEIN NHAX"/>
    <property type="match status" value="1"/>
</dbReference>
<keyword evidence="6" id="KW-1185">Reference proteome</keyword>
<dbReference type="CDD" id="cd00293">
    <property type="entry name" value="USP-like"/>
    <property type="match status" value="1"/>
</dbReference>
<evidence type="ECO:0000256" key="3">
    <source>
        <dbReference type="ARBA" id="ARBA00022840"/>
    </source>
</evidence>
<proteinExistence type="inferred from homology"/>
<organism evidence="5 6">
    <name type="scientific">Neptunomonas qingdaonensis</name>
    <dbReference type="NCBI Taxonomy" id="1045558"/>
    <lineage>
        <taxon>Bacteria</taxon>
        <taxon>Pseudomonadati</taxon>
        <taxon>Pseudomonadota</taxon>
        <taxon>Gammaproteobacteria</taxon>
        <taxon>Oceanospirillales</taxon>
        <taxon>Oceanospirillaceae</taxon>
        <taxon>Neptunomonas</taxon>
    </lineage>
</organism>
<dbReference type="Proteomes" id="UP000198623">
    <property type="component" value="Unassembled WGS sequence"/>
</dbReference>
<evidence type="ECO:0000313" key="6">
    <source>
        <dbReference type="Proteomes" id="UP000198623"/>
    </source>
</evidence>
<evidence type="ECO:0000256" key="2">
    <source>
        <dbReference type="ARBA" id="ARBA00022741"/>
    </source>
</evidence>
<gene>
    <name evidence="5" type="ORF">SAMN05216175_10530</name>
</gene>
<protein>
    <submittedName>
        <fullName evidence="5">Nucleotide-binding universal stress protein, UspA family</fullName>
    </submittedName>
</protein>
<dbReference type="PANTHER" id="PTHR46268:SF27">
    <property type="entry name" value="UNIVERSAL STRESS PROTEIN RV2623"/>
    <property type="match status" value="1"/>
</dbReference>
<dbReference type="EMBL" id="FOOU01000005">
    <property type="protein sequence ID" value="SFG29277.1"/>
    <property type="molecule type" value="Genomic_DNA"/>
</dbReference>
<dbReference type="InterPro" id="IPR006015">
    <property type="entry name" value="Universal_stress_UspA"/>
</dbReference>
<dbReference type="RefSeq" id="WP_177201128.1">
    <property type="nucleotide sequence ID" value="NZ_FOOU01000005.1"/>
</dbReference>
<evidence type="ECO:0000259" key="4">
    <source>
        <dbReference type="Pfam" id="PF00582"/>
    </source>
</evidence>
<evidence type="ECO:0000256" key="1">
    <source>
        <dbReference type="ARBA" id="ARBA00008791"/>
    </source>
</evidence>
<evidence type="ECO:0000313" key="5">
    <source>
        <dbReference type="EMBL" id="SFG29277.1"/>
    </source>
</evidence>
<name>A0A1I2QSM9_9GAMM</name>
<accession>A0A1I2QSM9</accession>
<keyword evidence="3" id="KW-0067">ATP-binding</keyword>
<dbReference type="STRING" id="1045558.SAMN05216175_10530"/>
<reference evidence="6" key="1">
    <citation type="submission" date="2016-10" db="EMBL/GenBank/DDBJ databases">
        <authorList>
            <person name="Varghese N."/>
            <person name="Submissions S."/>
        </authorList>
    </citation>
    <scope>NUCLEOTIDE SEQUENCE [LARGE SCALE GENOMIC DNA]</scope>
    <source>
        <strain evidence="6">CGMCC 1.10971</strain>
    </source>
</reference>
<dbReference type="SUPFAM" id="SSF52402">
    <property type="entry name" value="Adenine nucleotide alpha hydrolases-like"/>
    <property type="match status" value="1"/>
</dbReference>
<dbReference type="InterPro" id="IPR014729">
    <property type="entry name" value="Rossmann-like_a/b/a_fold"/>
</dbReference>
<dbReference type="GO" id="GO:0005524">
    <property type="term" value="F:ATP binding"/>
    <property type="evidence" value="ECO:0007669"/>
    <property type="project" value="UniProtKB-KW"/>
</dbReference>
<dbReference type="PRINTS" id="PR01438">
    <property type="entry name" value="UNVRSLSTRESS"/>
</dbReference>
<dbReference type="Pfam" id="PF00582">
    <property type="entry name" value="Usp"/>
    <property type="match status" value="1"/>
</dbReference>
<feature type="domain" description="UspA" evidence="4">
    <location>
        <begin position="6"/>
        <end position="159"/>
    </location>
</feature>
<keyword evidence="2" id="KW-0547">Nucleotide-binding</keyword>
<dbReference type="AlphaFoldDB" id="A0A1I2QSM9"/>